<reference evidence="1 2" key="1">
    <citation type="journal article" date="2023" name="Mol. Biol. Evol.">
        <title>Genomics of Secondarily Temperate Adaptation in the Only Non-Antarctic Icefish.</title>
        <authorList>
            <person name="Rivera-Colon A.G."/>
            <person name="Rayamajhi N."/>
            <person name="Minhas B.F."/>
            <person name="Madrigal G."/>
            <person name="Bilyk K.T."/>
            <person name="Yoon V."/>
            <person name="Hune M."/>
            <person name="Gregory S."/>
            <person name="Cheng C.H.C."/>
            <person name="Catchen J.M."/>
        </authorList>
    </citation>
    <scope>NUCLEOTIDE SEQUENCE [LARGE SCALE GENOMIC DNA]</scope>
    <source>
        <tissue evidence="1">White muscle</tissue>
    </source>
</reference>
<comment type="caution">
    <text evidence="1">The sequence shown here is derived from an EMBL/GenBank/DDBJ whole genome shotgun (WGS) entry which is preliminary data.</text>
</comment>
<sequence>MKAWLLWRIVVSRHQSSSPVLCAWKCIKLTPLRHMLLHVGKVQEMRCWIGLLSLKNKQQCLDHPEVAQQLQKSGSLFRILPGPYLSFEMMF</sequence>
<evidence type="ECO:0000313" key="2">
    <source>
        <dbReference type="Proteomes" id="UP001331515"/>
    </source>
</evidence>
<keyword evidence="2" id="KW-1185">Reference proteome</keyword>
<protein>
    <submittedName>
        <fullName evidence="1">Uncharacterized protein</fullName>
    </submittedName>
</protein>
<gene>
    <name evidence="1" type="ORF">CgunFtcFv8_016293</name>
</gene>
<organism evidence="1 2">
    <name type="scientific">Champsocephalus gunnari</name>
    <name type="common">Mackerel icefish</name>
    <dbReference type="NCBI Taxonomy" id="52237"/>
    <lineage>
        <taxon>Eukaryota</taxon>
        <taxon>Metazoa</taxon>
        <taxon>Chordata</taxon>
        <taxon>Craniata</taxon>
        <taxon>Vertebrata</taxon>
        <taxon>Euteleostomi</taxon>
        <taxon>Actinopterygii</taxon>
        <taxon>Neopterygii</taxon>
        <taxon>Teleostei</taxon>
        <taxon>Neoteleostei</taxon>
        <taxon>Acanthomorphata</taxon>
        <taxon>Eupercaria</taxon>
        <taxon>Perciformes</taxon>
        <taxon>Notothenioidei</taxon>
        <taxon>Channichthyidae</taxon>
        <taxon>Champsocephalus</taxon>
    </lineage>
</organism>
<dbReference type="Proteomes" id="UP001331515">
    <property type="component" value="Unassembled WGS sequence"/>
</dbReference>
<dbReference type="EMBL" id="JAURVH010001529">
    <property type="protein sequence ID" value="KAK5908217.1"/>
    <property type="molecule type" value="Genomic_DNA"/>
</dbReference>
<accession>A0AAN8CQK2</accession>
<name>A0AAN8CQK2_CHAGU</name>
<proteinExistence type="predicted"/>
<dbReference type="AlphaFoldDB" id="A0AAN8CQK2"/>
<evidence type="ECO:0000313" key="1">
    <source>
        <dbReference type="EMBL" id="KAK5908217.1"/>
    </source>
</evidence>